<sequence length="125" mass="14079">MSEIKLDSLFFSLLLVIPGLLSQLVFNSMVSRGKKPDSRQLELYQSLLHSMAIYVIIYPLIVLFLGADAVNIQALKRLALKNNWTPLLSVLAVAAVSISWGLAYSKFYRSNMLDKFLRRFGKAVV</sequence>
<dbReference type="RefSeq" id="WP_190240566.1">
    <property type="nucleotide sequence ID" value="NZ_QFGA01000002.1"/>
</dbReference>
<dbReference type="EMBL" id="QFGA01000002">
    <property type="protein sequence ID" value="TEB05564.1"/>
    <property type="molecule type" value="Genomic_DNA"/>
</dbReference>
<feature type="transmembrane region" description="Helical" evidence="1">
    <location>
        <begin position="6"/>
        <end position="26"/>
    </location>
</feature>
<evidence type="ECO:0000313" key="3">
    <source>
        <dbReference type="Proteomes" id="UP000298324"/>
    </source>
</evidence>
<feature type="transmembrane region" description="Helical" evidence="1">
    <location>
        <begin position="47"/>
        <end position="67"/>
    </location>
</feature>
<accession>A0A4Y7R9E5</accession>
<keyword evidence="1" id="KW-1133">Transmembrane helix</keyword>
<gene>
    <name evidence="2" type="ORF">Psch_02605</name>
</gene>
<keyword evidence="1" id="KW-0472">Membrane</keyword>
<keyword evidence="3" id="KW-1185">Reference proteome</keyword>
<feature type="transmembrane region" description="Helical" evidence="1">
    <location>
        <begin position="87"/>
        <end position="108"/>
    </location>
</feature>
<dbReference type="AlphaFoldDB" id="A0A4Y7R9E5"/>
<reference evidence="2 3" key="1">
    <citation type="journal article" date="2018" name="Environ. Microbiol.">
        <title>Novel energy conservation strategies and behaviour of Pelotomaculum schinkii driving syntrophic propionate catabolism.</title>
        <authorList>
            <person name="Hidalgo-Ahumada C.A.P."/>
            <person name="Nobu M.K."/>
            <person name="Narihiro T."/>
            <person name="Tamaki H."/>
            <person name="Liu W.T."/>
            <person name="Kamagata Y."/>
            <person name="Stams A.J.M."/>
            <person name="Imachi H."/>
            <person name="Sousa D.Z."/>
        </authorList>
    </citation>
    <scope>NUCLEOTIDE SEQUENCE [LARGE SCALE GENOMIC DNA]</scope>
    <source>
        <strain evidence="2 3">HH</strain>
    </source>
</reference>
<comment type="caution">
    <text evidence="2">The sequence shown here is derived from an EMBL/GenBank/DDBJ whole genome shotgun (WGS) entry which is preliminary data.</text>
</comment>
<name>A0A4Y7R9E5_9FIRM</name>
<organism evidence="2 3">
    <name type="scientific">Pelotomaculum schinkii</name>
    <dbReference type="NCBI Taxonomy" id="78350"/>
    <lineage>
        <taxon>Bacteria</taxon>
        <taxon>Bacillati</taxon>
        <taxon>Bacillota</taxon>
        <taxon>Clostridia</taxon>
        <taxon>Eubacteriales</taxon>
        <taxon>Desulfotomaculaceae</taxon>
        <taxon>Pelotomaculum</taxon>
    </lineage>
</organism>
<proteinExistence type="predicted"/>
<dbReference type="Proteomes" id="UP000298324">
    <property type="component" value="Unassembled WGS sequence"/>
</dbReference>
<evidence type="ECO:0000313" key="2">
    <source>
        <dbReference type="EMBL" id="TEB05564.1"/>
    </source>
</evidence>
<keyword evidence="1" id="KW-0812">Transmembrane</keyword>
<evidence type="ECO:0000256" key="1">
    <source>
        <dbReference type="SAM" id="Phobius"/>
    </source>
</evidence>
<protein>
    <submittedName>
        <fullName evidence="2">Uncharacterized protein</fullName>
    </submittedName>
</protein>